<reference evidence="1 2" key="1">
    <citation type="submission" date="2013-06" db="EMBL/GenBank/DDBJ databases">
        <title>Complete genome sequence of Paenibacillus mucilaginosus K02.</title>
        <authorList>
            <person name="Xiao B."/>
            <person name="Sun L."/>
            <person name="Xiao L."/>
            <person name="Lian B."/>
        </authorList>
    </citation>
    <scope>NUCLEOTIDE SEQUENCE [LARGE SCALE GENOMIC DNA]</scope>
    <source>
        <strain evidence="1 2">K02</strain>
    </source>
</reference>
<sequence length="98" mass="11099">MKCQICNLVLSPSVRYVSFTQRGRGQVIMALKRNKRLLIGIGDPAAKAVAAYGDRCYRRTEQGALVIRYIDKQNHTTLEFWLDGATVSRVRPDSDELK</sequence>
<dbReference type="KEGG" id="pmw:B2K_38665"/>
<evidence type="ECO:0000313" key="2">
    <source>
        <dbReference type="Proteomes" id="UP000007392"/>
    </source>
</evidence>
<dbReference type="EMBL" id="CP003422">
    <property type="protein sequence ID" value="AGN70590.1"/>
    <property type="molecule type" value="Genomic_DNA"/>
</dbReference>
<organism evidence="1 2">
    <name type="scientific">Paenibacillus mucilaginosus K02</name>
    <dbReference type="NCBI Taxonomy" id="997761"/>
    <lineage>
        <taxon>Bacteria</taxon>
        <taxon>Bacillati</taxon>
        <taxon>Bacillota</taxon>
        <taxon>Bacilli</taxon>
        <taxon>Bacillales</taxon>
        <taxon>Paenibacillaceae</taxon>
        <taxon>Paenibacillus</taxon>
    </lineage>
</organism>
<protein>
    <submittedName>
        <fullName evidence="1">Uncharacterized protein</fullName>
    </submittedName>
</protein>
<dbReference type="Proteomes" id="UP000007392">
    <property type="component" value="Chromosome"/>
</dbReference>
<proteinExistence type="predicted"/>
<accession>R9UPN5</accession>
<dbReference type="HOGENOM" id="CLU_182245_0_0_9"/>
<dbReference type="AlphaFoldDB" id="R9UPN5"/>
<evidence type="ECO:0000313" key="1">
    <source>
        <dbReference type="EMBL" id="AGN70590.1"/>
    </source>
</evidence>
<gene>
    <name evidence="1" type="ORF">B2K_38665</name>
</gene>
<name>R9UPN5_9BACL</name>